<gene>
    <name evidence="1" type="ORF">GCM10011571_21860</name>
</gene>
<comment type="caution">
    <text evidence="1">The sequence shown here is derived from an EMBL/GenBank/DDBJ whole genome shotgun (WGS) entry which is preliminary data.</text>
</comment>
<organism evidence="1 2">
    <name type="scientific">Marinithermofilum abyssi</name>
    <dbReference type="NCBI Taxonomy" id="1571185"/>
    <lineage>
        <taxon>Bacteria</taxon>
        <taxon>Bacillati</taxon>
        <taxon>Bacillota</taxon>
        <taxon>Bacilli</taxon>
        <taxon>Bacillales</taxon>
        <taxon>Thermoactinomycetaceae</taxon>
        <taxon>Marinithermofilum</taxon>
    </lineage>
</organism>
<reference evidence="1" key="2">
    <citation type="submission" date="2020-09" db="EMBL/GenBank/DDBJ databases">
        <authorList>
            <person name="Sun Q."/>
            <person name="Zhou Y."/>
        </authorList>
    </citation>
    <scope>NUCLEOTIDE SEQUENCE</scope>
    <source>
        <strain evidence="1">CGMCC 1.15179</strain>
    </source>
</reference>
<sequence length="54" mass="6203">MALFYILEELTVILLHPNQIPESFAIIFSDKVLPVVSYTYNKKDESKEGCDNLI</sequence>
<dbReference type="EMBL" id="BMHQ01000007">
    <property type="protein sequence ID" value="GGE19561.1"/>
    <property type="molecule type" value="Genomic_DNA"/>
</dbReference>
<proteinExistence type="predicted"/>
<evidence type="ECO:0000313" key="1">
    <source>
        <dbReference type="EMBL" id="GGE19561.1"/>
    </source>
</evidence>
<keyword evidence="2" id="KW-1185">Reference proteome</keyword>
<protein>
    <submittedName>
        <fullName evidence="1">Uncharacterized protein</fullName>
    </submittedName>
</protein>
<evidence type="ECO:0000313" key="2">
    <source>
        <dbReference type="Proteomes" id="UP000625210"/>
    </source>
</evidence>
<accession>A0A8J2VC27</accession>
<dbReference type="AlphaFoldDB" id="A0A8J2VC27"/>
<reference evidence="1" key="1">
    <citation type="journal article" date="2014" name="Int. J. Syst. Evol. Microbiol.">
        <title>Complete genome sequence of Corynebacterium casei LMG S-19264T (=DSM 44701T), isolated from a smear-ripened cheese.</title>
        <authorList>
            <consortium name="US DOE Joint Genome Institute (JGI-PGF)"/>
            <person name="Walter F."/>
            <person name="Albersmeier A."/>
            <person name="Kalinowski J."/>
            <person name="Ruckert C."/>
        </authorList>
    </citation>
    <scope>NUCLEOTIDE SEQUENCE</scope>
    <source>
        <strain evidence="1">CGMCC 1.15179</strain>
    </source>
</reference>
<dbReference type="Proteomes" id="UP000625210">
    <property type="component" value="Unassembled WGS sequence"/>
</dbReference>
<name>A0A8J2VC27_9BACL</name>